<keyword evidence="2" id="KW-1133">Transmembrane helix</keyword>
<name>A0A316ZE38_9BASI</name>
<dbReference type="RefSeq" id="XP_025598834.1">
    <property type="nucleotide sequence ID" value="XM_025739777.1"/>
</dbReference>
<gene>
    <name evidence="3" type="ORF">FA09DRAFT_269205</name>
</gene>
<keyword evidence="2" id="KW-0812">Transmembrane</keyword>
<keyword evidence="4" id="KW-1185">Reference proteome</keyword>
<sequence>MARPLPRAVAAPPAPALLARQAFLPPPPLNASRTSRISGDGDADDEDFAGTSTASAAISSYTSMPQVGNATWEMIGRTRGTPIFSGEPTAVGPQTNVYIFVYPDNYSSVISPGAKPSTRALLAAAAVQTSLASEALNATSTASLAPTASSEASEAQNGAAPVQHGKKGAVAGALIGMLLLVFACVSGFFYLRRRRRCRAMRAERDYGDERATPMAEKHDGLSSASSRRSMHLASRPESMLSFASRSSLQRAPLSPARNPFDDPNGADPFGDGDSFLRSPSMLSLAQSQDSSYAPSMTTMSSNSRPIRSEGPYPLPPRTPLAPRSHRRPIDPRVHTDLLDAHGERDVDYARASFSTDVSRAMWMASQSGASSSRGSLRTSASMRDVADEADASSAASFVRSRPTSWRSLSTNDEAEMWQQRAAAAAKRASSHAESIRSASSAGLPHSTSRPRLAINTSSQSIPFVDPFSDDAPGSSSSSQERTLTAPHVKKVDESTVDASRQPPMLQVIAPTPSTHTHSAVDGGEETLPRYSAWR</sequence>
<dbReference type="EMBL" id="KZ819291">
    <property type="protein sequence ID" value="PWN98555.1"/>
    <property type="molecule type" value="Genomic_DNA"/>
</dbReference>
<feature type="compositionally biased region" description="Low complexity" evidence="1">
    <location>
        <begin position="366"/>
        <end position="381"/>
    </location>
</feature>
<reference evidence="3 4" key="1">
    <citation type="journal article" date="2018" name="Mol. Biol. Evol.">
        <title>Broad Genomic Sampling Reveals a Smut Pathogenic Ancestry of the Fungal Clade Ustilaginomycotina.</title>
        <authorList>
            <person name="Kijpornyongpan T."/>
            <person name="Mondo S.J."/>
            <person name="Barry K."/>
            <person name="Sandor L."/>
            <person name="Lee J."/>
            <person name="Lipzen A."/>
            <person name="Pangilinan J."/>
            <person name="LaButti K."/>
            <person name="Hainaut M."/>
            <person name="Henrissat B."/>
            <person name="Grigoriev I.V."/>
            <person name="Spatafora J.W."/>
            <person name="Aime M.C."/>
        </authorList>
    </citation>
    <scope>NUCLEOTIDE SEQUENCE [LARGE SCALE GENOMIC DNA]</scope>
    <source>
        <strain evidence="3 4">MCA 4186</strain>
    </source>
</reference>
<organism evidence="3 4">
    <name type="scientific">Tilletiopsis washingtonensis</name>
    <dbReference type="NCBI Taxonomy" id="58919"/>
    <lineage>
        <taxon>Eukaryota</taxon>
        <taxon>Fungi</taxon>
        <taxon>Dikarya</taxon>
        <taxon>Basidiomycota</taxon>
        <taxon>Ustilaginomycotina</taxon>
        <taxon>Exobasidiomycetes</taxon>
        <taxon>Entylomatales</taxon>
        <taxon>Entylomatales incertae sedis</taxon>
        <taxon>Tilletiopsis</taxon>
    </lineage>
</organism>
<evidence type="ECO:0000256" key="2">
    <source>
        <dbReference type="SAM" id="Phobius"/>
    </source>
</evidence>
<dbReference type="Proteomes" id="UP000245946">
    <property type="component" value="Unassembled WGS sequence"/>
</dbReference>
<accession>A0A316ZE38</accession>
<protein>
    <submittedName>
        <fullName evidence="3">Uncharacterized protein</fullName>
    </submittedName>
</protein>
<dbReference type="GeneID" id="37267323"/>
<feature type="compositionally biased region" description="Polar residues" evidence="1">
    <location>
        <begin position="280"/>
        <end position="305"/>
    </location>
</feature>
<feature type="region of interest" description="Disordered" evidence="1">
    <location>
        <begin position="463"/>
        <end position="534"/>
    </location>
</feature>
<proteinExistence type="predicted"/>
<feature type="region of interest" description="Disordered" evidence="1">
    <location>
        <begin position="366"/>
        <end position="450"/>
    </location>
</feature>
<keyword evidence="2" id="KW-0472">Membrane</keyword>
<feature type="region of interest" description="Disordered" evidence="1">
    <location>
        <begin position="210"/>
        <end position="330"/>
    </location>
</feature>
<feature type="transmembrane region" description="Helical" evidence="2">
    <location>
        <begin position="169"/>
        <end position="191"/>
    </location>
</feature>
<evidence type="ECO:0000313" key="3">
    <source>
        <dbReference type="EMBL" id="PWN98555.1"/>
    </source>
</evidence>
<feature type="compositionally biased region" description="Basic and acidic residues" evidence="1">
    <location>
        <begin position="210"/>
        <end position="220"/>
    </location>
</feature>
<feature type="region of interest" description="Disordered" evidence="1">
    <location>
        <begin position="21"/>
        <end position="49"/>
    </location>
</feature>
<evidence type="ECO:0000256" key="1">
    <source>
        <dbReference type="SAM" id="MobiDB-lite"/>
    </source>
</evidence>
<dbReference type="AlphaFoldDB" id="A0A316ZE38"/>
<feature type="compositionally biased region" description="Polar residues" evidence="1">
    <location>
        <begin position="401"/>
        <end position="411"/>
    </location>
</feature>
<evidence type="ECO:0000313" key="4">
    <source>
        <dbReference type="Proteomes" id="UP000245946"/>
    </source>
</evidence>
<feature type="compositionally biased region" description="Low complexity" evidence="1">
    <location>
        <begin position="420"/>
        <end position="441"/>
    </location>
</feature>